<protein>
    <submittedName>
        <fullName evidence="2">Uncharacterized protein</fullName>
    </submittedName>
</protein>
<accession>A0AAD7VWS5</accession>
<comment type="caution">
    <text evidence="2">The sequence shown here is derived from an EMBL/GenBank/DDBJ whole genome shotgun (WGS) entry which is preliminary data.</text>
</comment>
<proteinExistence type="predicted"/>
<reference evidence="2" key="1">
    <citation type="journal article" date="2023" name="Science">
        <title>Genome structures resolve the early diversification of teleost fishes.</title>
        <authorList>
            <person name="Parey E."/>
            <person name="Louis A."/>
            <person name="Montfort J."/>
            <person name="Bouchez O."/>
            <person name="Roques C."/>
            <person name="Iampietro C."/>
            <person name="Lluch J."/>
            <person name="Castinel A."/>
            <person name="Donnadieu C."/>
            <person name="Desvignes T."/>
            <person name="Floi Bucao C."/>
            <person name="Jouanno E."/>
            <person name="Wen M."/>
            <person name="Mejri S."/>
            <person name="Dirks R."/>
            <person name="Jansen H."/>
            <person name="Henkel C."/>
            <person name="Chen W.J."/>
            <person name="Zahm M."/>
            <person name="Cabau C."/>
            <person name="Klopp C."/>
            <person name="Thompson A.W."/>
            <person name="Robinson-Rechavi M."/>
            <person name="Braasch I."/>
            <person name="Lecointre G."/>
            <person name="Bobe J."/>
            <person name="Postlethwait J.H."/>
            <person name="Berthelot C."/>
            <person name="Roest Crollius H."/>
            <person name="Guiguen Y."/>
        </authorList>
    </citation>
    <scope>NUCLEOTIDE SEQUENCE</scope>
    <source>
        <strain evidence="2">NC1722</strain>
    </source>
</reference>
<dbReference type="EMBL" id="JAINUG010002287">
    <property type="protein sequence ID" value="KAJ8349254.1"/>
    <property type="molecule type" value="Genomic_DNA"/>
</dbReference>
<name>A0AAD7VWS5_9TELE</name>
<organism evidence="2 3">
    <name type="scientific">Aldrovandia affinis</name>
    <dbReference type="NCBI Taxonomy" id="143900"/>
    <lineage>
        <taxon>Eukaryota</taxon>
        <taxon>Metazoa</taxon>
        <taxon>Chordata</taxon>
        <taxon>Craniata</taxon>
        <taxon>Vertebrata</taxon>
        <taxon>Euteleostomi</taxon>
        <taxon>Actinopterygii</taxon>
        <taxon>Neopterygii</taxon>
        <taxon>Teleostei</taxon>
        <taxon>Notacanthiformes</taxon>
        <taxon>Halosauridae</taxon>
        <taxon>Aldrovandia</taxon>
    </lineage>
</organism>
<feature type="region of interest" description="Disordered" evidence="1">
    <location>
        <begin position="138"/>
        <end position="159"/>
    </location>
</feature>
<keyword evidence="3" id="KW-1185">Reference proteome</keyword>
<evidence type="ECO:0000313" key="2">
    <source>
        <dbReference type="EMBL" id="KAJ8349254.1"/>
    </source>
</evidence>
<evidence type="ECO:0000256" key="1">
    <source>
        <dbReference type="SAM" id="MobiDB-lite"/>
    </source>
</evidence>
<gene>
    <name evidence="2" type="ORF">AAFF_G00170540</name>
</gene>
<evidence type="ECO:0000313" key="3">
    <source>
        <dbReference type="Proteomes" id="UP001221898"/>
    </source>
</evidence>
<dbReference type="Proteomes" id="UP001221898">
    <property type="component" value="Unassembled WGS sequence"/>
</dbReference>
<dbReference type="AlphaFoldDB" id="A0AAD7VWS5"/>
<sequence>MPFVRDANLAPLETMSGVEKAAIPPTLPLLLLLSPAPVKDTAPAPDAVPLLFWLRFGFGVRCGSWSGPSSWSGCSSGSKGYANVPGGGRARAPLRLLQRVPPGGGQSRHWTRRTHRSGASLRSRWVLARVGWSTKEGRGPCLGGREARGPKEAPSIPTDPNPLVLAGAVGVTDYCTRMDLELASRYLTRAPGMRTASWTARAGF</sequence>